<keyword evidence="2" id="KW-1185">Reference proteome</keyword>
<reference evidence="1" key="2">
    <citation type="submission" date="2023-05" db="EMBL/GenBank/DDBJ databases">
        <authorList>
            <person name="Fouks B."/>
        </authorList>
    </citation>
    <scope>NUCLEOTIDE SEQUENCE</scope>
    <source>
        <strain evidence="1">Stay&amp;Tobe</strain>
        <tissue evidence="1">Testes</tissue>
    </source>
</reference>
<name>A0AAD8A2L1_DIPPU</name>
<organism evidence="1 2">
    <name type="scientific">Diploptera punctata</name>
    <name type="common">Pacific beetle cockroach</name>
    <dbReference type="NCBI Taxonomy" id="6984"/>
    <lineage>
        <taxon>Eukaryota</taxon>
        <taxon>Metazoa</taxon>
        <taxon>Ecdysozoa</taxon>
        <taxon>Arthropoda</taxon>
        <taxon>Hexapoda</taxon>
        <taxon>Insecta</taxon>
        <taxon>Pterygota</taxon>
        <taxon>Neoptera</taxon>
        <taxon>Polyneoptera</taxon>
        <taxon>Dictyoptera</taxon>
        <taxon>Blattodea</taxon>
        <taxon>Blaberoidea</taxon>
        <taxon>Blaberidae</taxon>
        <taxon>Diplopterinae</taxon>
        <taxon>Diploptera</taxon>
    </lineage>
</organism>
<dbReference type="EMBL" id="JASPKZ010004192">
    <property type="protein sequence ID" value="KAJ9590836.1"/>
    <property type="molecule type" value="Genomic_DNA"/>
</dbReference>
<evidence type="ECO:0000313" key="2">
    <source>
        <dbReference type="Proteomes" id="UP001233999"/>
    </source>
</evidence>
<dbReference type="Proteomes" id="UP001233999">
    <property type="component" value="Unassembled WGS sequence"/>
</dbReference>
<accession>A0AAD8A2L1</accession>
<sequence length="137" mass="15454">STAAPGRRTKQGSRLRYESPELSLPSFILELPLLDGHTVPKDSFSTVSAVEVFIVTLARGSHKTSSSVVLSSNLTNNMHFSLVINRISLYQISNTSFLHKFIRVTDNTYCKIVYLLYRQNNKSTSQPLISTHYQVLY</sequence>
<reference evidence="1" key="1">
    <citation type="journal article" date="2023" name="IScience">
        <title>Live-bearing cockroach genome reveals convergent evolutionary mechanisms linked to viviparity in insects and beyond.</title>
        <authorList>
            <person name="Fouks B."/>
            <person name="Harrison M.C."/>
            <person name="Mikhailova A.A."/>
            <person name="Marchal E."/>
            <person name="English S."/>
            <person name="Carruthers M."/>
            <person name="Jennings E.C."/>
            <person name="Chiamaka E.L."/>
            <person name="Frigard R.A."/>
            <person name="Pippel M."/>
            <person name="Attardo G.M."/>
            <person name="Benoit J.B."/>
            <person name="Bornberg-Bauer E."/>
            <person name="Tobe S.S."/>
        </authorList>
    </citation>
    <scope>NUCLEOTIDE SEQUENCE</scope>
    <source>
        <strain evidence="1">Stay&amp;Tobe</strain>
    </source>
</reference>
<comment type="caution">
    <text evidence="1">The sequence shown here is derived from an EMBL/GenBank/DDBJ whole genome shotgun (WGS) entry which is preliminary data.</text>
</comment>
<feature type="non-terminal residue" evidence="1">
    <location>
        <position position="1"/>
    </location>
</feature>
<evidence type="ECO:0000313" key="1">
    <source>
        <dbReference type="EMBL" id="KAJ9590836.1"/>
    </source>
</evidence>
<proteinExistence type="predicted"/>
<protein>
    <submittedName>
        <fullName evidence="1">Uncharacterized protein</fullName>
    </submittedName>
</protein>
<gene>
    <name evidence="1" type="ORF">L9F63_016134</name>
</gene>
<dbReference type="AlphaFoldDB" id="A0AAD8A2L1"/>